<dbReference type="Pfam" id="PF13545">
    <property type="entry name" value="HTH_Crp_2"/>
    <property type="match status" value="1"/>
</dbReference>
<dbReference type="RefSeq" id="WP_376849058.1">
    <property type="nucleotide sequence ID" value="NZ_JBHSMF010000004.1"/>
</dbReference>
<evidence type="ECO:0000259" key="4">
    <source>
        <dbReference type="PROSITE" id="PS51063"/>
    </source>
</evidence>
<dbReference type="Gene3D" id="2.60.120.10">
    <property type="entry name" value="Jelly Rolls"/>
    <property type="match status" value="1"/>
</dbReference>
<dbReference type="InterPro" id="IPR018490">
    <property type="entry name" value="cNMP-bd_dom_sf"/>
</dbReference>
<evidence type="ECO:0000313" key="6">
    <source>
        <dbReference type="Proteomes" id="UP001596037"/>
    </source>
</evidence>
<protein>
    <submittedName>
        <fullName evidence="5">Fumarate/nitrate reduction transcriptional regulator Fnr</fullName>
    </submittedName>
</protein>
<name>A0ABW0N958_9BURK</name>
<organism evidence="5 6">
    <name type="scientific">Caenimonas terrae</name>
    <dbReference type="NCBI Taxonomy" id="696074"/>
    <lineage>
        <taxon>Bacteria</taxon>
        <taxon>Pseudomonadati</taxon>
        <taxon>Pseudomonadota</taxon>
        <taxon>Betaproteobacteria</taxon>
        <taxon>Burkholderiales</taxon>
        <taxon>Comamonadaceae</taxon>
        <taxon>Caenimonas</taxon>
    </lineage>
</organism>
<keyword evidence="2" id="KW-0238">DNA-binding</keyword>
<dbReference type="SUPFAM" id="SSF51206">
    <property type="entry name" value="cAMP-binding domain-like"/>
    <property type="match status" value="1"/>
</dbReference>
<dbReference type="InterPro" id="IPR050397">
    <property type="entry name" value="Env_Response_Regulators"/>
</dbReference>
<dbReference type="PROSITE" id="PS00042">
    <property type="entry name" value="HTH_CRP_1"/>
    <property type="match status" value="1"/>
</dbReference>
<dbReference type="Gene3D" id="1.10.10.10">
    <property type="entry name" value="Winged helix-like DNA-binding domain superfamily/Winged helix DNA-binding domain"/>
    <property type="match status" value="1"/>
</dbReference>
<dbReference type="InterPro" id="IPR014710">
    <property type="entry name" value="RmlC-like_jellyroll"/>
</dbReference>
<dbReference type="CDD" id="cd00092">
    <property type="entry name" value="HTH_CRP"/>
    <property type="match status" value="1"/>
</dbReference>
<dbReference type="InterPro" id="IPR036388">
    <property type="entry name" value="WH-like_DNA-bd_sf"/>
</dbReference>
<sequence length="254" mass="27722">MSIASPTLSASAPEAAARTAAAPTQCSNCHLRELCLPCGMDGNAVERLDSLKFSRRRVKAGTSLYREGDRFQFIYAVRSGTFKTSLELADGREQVGGFHLGGELMGLDGVAQGRHASSACALEDAEICAIPYALLAEMSAGAPGMQHMLSRLMSREIVREHSLMLLLGSMNAEERLAAFLLNLSQRLKARGYSPSEFHLRMSRAEIGSYLGMTLETVSRTFSSFQQQGLLEVDKRHIRIADMQRLADALAMPVH</sequence>
<dbReference type="CDD" id="cd00038">
    <property type="entry name" value="CAP_ED"/>
    <property type="match status" value="1"/>
</dbReference>
<evidence type="ECO:0000313" key="5">
    <source>
        <dbReference type="EMBL" id="MFC5497025.1"/>
    </source>
</evidence>
<evidence type="ECO:0000256" key="2">
    <source>
        <dbReference type="ARBA" id="ARBA00023125"/>
    </source>
</evidence>
<dbReference type="InterPro" id="IPR000595">
    <property type="entry name" value="cNMP-bd_dom"/>
</dbReference>
<dbReference type="PANTHER" id="PTHR24567">
    <property type="entry name" value="CRP FAMILY TRANSCRIPTIONAL REGULATORY PROTEIN"/>
    <property type="match status" value="1"/>
</dbReference>
<dbReference type="InterPro" id="IPR018335">
    <property type="entry name" value="Tscrpt_reg_HTH_Crp-type_CS"/>
</dbReference>
<dbReference type="SMART" id="SM00419">
    <property type="entry name" value="HTH_CRP"/>
    <property type="match status" value="1"/>
</dbReference>
<accession>A0ABW0N958</accession>
<proteinExistence type="predicted"/>
<keyword evidence="6" id="KW-1185">Reference proteome</keyword>
<dbReference type="Pfam" id="PF00027">
    <property type="entry name" value="cNMP_binding"/>
    <property type="match status" value="1"/>
</dbReference>
<feature type="domain" description="HTH crp-type" evidence="4">
    <location>
        <begin position="170"/>
        <end position="243"/>
    </location>
</feature>
<keyword evidence="3" id="KW-0804">Transcription</keyword>
<dbReference type="InterPro" id="IPR012318">
    <property type="entry name" value="HTH_CRP"/>
</dbReference>
<dbReference type="InterPro" id="IPR036390">
    <property type="entry name" value="WH_DNA-bd_sf"/>
</dbReference>
<comment type="caution">
    <text evidence="5">The sequence shown here is derived from an EMBL/GenBank/DDBJ whole genome shotgun (WGS) entry which is preliminary data.</text>
</comment>
<reference evidence="6" key="1">
    <citation type="journal article" date="2019" name="Int. J. Syst. Evol. Microbiol.">
        <title>The Global Catalogue of Microorganisms (GCM) 10K type strain sequencing project: providing services to taxonomists for standard genome sequencing and annotation.</title>
        <authorList>
            <consortium name="The Broad Institute Genomics Platform"/>
            <consortium name="The Broad Institute Genome Sequencing Center for Infectious Disease"/>
            <person name="Wu L."/>
            <person name="Ma J."/>
        </authorList>
    </citation>
    <scope>NUCLEOTIDE SEQUENCE [LARGE SCALE GENOMIC DNA]</scope>
    <source>
        <strain evidence="6">CCUG 57401</strain>
    </source>
</reference>
<gene>
    <name evidence="5" type="primary">fnr</name>
    <name evidence="5" type="ORF">ACFPOE_05730</name>
</gene>
<dbReference type="SMART" id="SM00100">
    <property type="entry name" value="cNMP"/>
    <property type="match status" value="1"/>
</dbReference>
<dbReference type="Proteomes" id="UP001596037">
    <property type="component" value="Unassembled WGS sequence"/>
</dbReference>
<dbReference type="PRINTS" id="PR00034">
    <property type="entry name" value="HTHCRP"/>
</dbReference>
<evidence type="ECO:0000256" key="3">
    <source>
        <dbReference type="ARBA" id="ARBA00023163"/>
    </source>
</evidence>
<dbReference type="PANTHER" id="PTHR24567:SF75">
    <property type="entry name" value="FUMARATE AND NITRATE REDUCTION REGULATORY PROTEIN"/>
    <property type="match status" value="1"/>
</dbReference>
<dbReference type="EMBL" id="JBHSMF010000004">
    <property type="protein sequence ID" value="MFC5497025.1"/>
    <property type="molecule type" value="Genomic_DNA"/>
</dbReference>
<evidence type="ECO:0000256" key="1">
    <source>
        <dbReference type="ARBA" id="ARBA00023015"/>
    </source>
</evidence>
<keyword evidence="1" id="KW-0805">Transcription regulation</keyword>
<dbReference type="PROSITE" id="PS51063">
    <property type="entry name" value="HTH_CRP_2"/>
    <property type="match status" value="1"/>
</dbReference>
<dbReference type="SUPFAM" id="SSF46785">
    <property type="entry name" value="Winged helix' DNA-binding domain"/>
    <property type="match status" value="1"/>
</dbReference>
<dbReference type="NCBIfam" id="NF008365">
    <property type="entry name" value="PRK11161.1"/>
    <property type="match status" value="1"/>
</dbReference>